<protein>
    <submittedName>
        <fullName evidence="1">Uncharacterized protein</fullName>
    </submittedName>
</protein>
<evidence type="ECO:0000313" key="1">
    <source>
        <dbReference type="EMBL" id="GAT48913.1"/>
    </source>
</evidence>
<proteinExistence type="predicted"/>
<keyword evidence="2" id="KW-1185">Reference proteome</keyword>
<reference evidence="1" key="1">
    <citation type="submission" date="2014-09" db="EMBL/GenBank/DDBJ databases">
        <title>Genome sequence of the luminous mushroom Mycena chlorophos for searching fungal bioluminescence genes.</title>
        <authorList>
            <person name="Tanaka Y."/>
            <person name="Kasuga D."/>
            <person name="Oba Y."/>
            <person name="Hase S."/>
            <person name="Sato K."/>
            <person name="Oba Y."/>
            <person name="Sakakibara Y."/>
        </authorList>
    </citation>
    <scope>NUCLEOTIDE SEQUENCE</scope>
</reference>
<gene>
    <name evidence="1" type="ORF">MCHLO_06281</name>
</gene>
<organism evidence="1 2">
    <name type="scientific">Mycena chlorophos</name>
    <name type="common">Agaric fungus</name>
    <name type="synonym">Agaricus chlorophos</name>
    <dbReference type="NCBI Taxonomy" id="658473"/>
    <lineage>
        <taxon>Eukaryota</taxon>
        <taxon>Fungi</taxon>
        <taxon>Dikarya</taxon>
        <taxon>Basidiomycota</taxon>
        <taxon>Agaricomycotina</taxon>
        <taxon>Agaricomycetes</taxon>
        <taxon>Agaricomycetidae</taxon>
        <taxon>Agaricales</taxon>
        <taxon>Marasmiineae</taxon>
        <taxon>Mycenaceae</taxon>
        <taxon>Mycena</taxon>
    </lineage>
</organism>
<sequence>MGRTAHTFTQADKAVIRAKQKALWEKTDSGRLTRRSERKCCSRRHTTVSRLPRLPPLPSQIYIWLKREDHVKSTNKPAFRNALRDDYDVTPIAHWLEAPPFEIPEEYRSATMGSAYRAETQQLVHAVHARRMLALQDLEAARRRLEERGRMDATDGWRNQEQRLRIMWDLGKEWLEKYDAKTQARELAISRIYMHWLAVELDRLHHLKFLKFQ</sequence>
<name>A0ABQ0LCR3_MYCCL</name>
<dbReference type="Proteomes" id="UP000815677">
    <property type="component" value="Unassembled WGS sequence"/>
</dbReference>
<evidence type="ECO:0000313" key="2">
    <source>
        <dbReference type="Proteomes" id="UP000815677"/>
    </source>
</evidence>
<dbReference type="EMBL" id="DF845040">
    <property type="protein sequence ID" value="GAT48913.1"/>
    <property type="molecule type" value="Genomic_DNA"/>
</dbReference>
<accession>A0ABQ0LCR3</accession>